<dbReference type="GO" id="GO:0015031">
    <property type="term" value="P:protein transport"/>
    <property type="evidence" value="ECO:0007669"/>
    <property type="project" value="UniProtKB-KW"/>
</dbReference>
<proteinExistence type="inferred from homology"/>
<evidence type="ECO:0000256" key="3">
    <source>
        <dbReference type="ARBA" id="ARBA00046326"/>
    </source>
</evidence>
<dbReference type="OrthoDB" id="297643at2759"/>
<accession>A0A0R3TSQ4</accession>
<dbReference type="WBParaSite" id="HNAJ_0001069301-mRNA-1">
    <property type="protein sequence ID" value="HNAJ_0001069301-mRNA-1"/>
    <property type="gene ID" value="HNAJ_0001069301"/>
</dbReference>
<protein>
    <submittedName>
        <fullName evidence="7">Dopey_N domain-containing protein</fullName>
    </submittedName>
</protein>
<evidence type="ECO:0000256" key="1">
    <source>
        <dbReference type="ARBA" id="ARBA00022448"/>
    </source>
</evidence>
<dbReference type="AlphaFoldDB" id="A0A0R3TSQ4"/>
<organism evidence="7">
    <name type="scientific">Rodentolepis nana</name>
    <name type="common">Dwarf tapeworm</name>
    <name type="synonym">Hymenolepis nana</name>
    <dbReference type="NCBI Taxonomy" id="102285"/>
    <lineage>
        <taxon>Eukaryota</taxon>
        <taxon>Metazoa</taxon>
        <taxon>Spiralia</taxon>
        <taxon>Lophotrochozoa</taxon>
        <taxon>Platyhelminthes</taxon>
        <taxon>Cestoda</taxon>
        <taxon>Eucestoda</taxon>
        <taxon>Cyclophyllidea</taxon>
        <taxon>Hymenolepididae</taxon>
        <taxon>Rodentolepis</taxon>
    </lineage>
</organism>
<dbReference type="GO" id="GO:0005802">
    <property type="term" value="C:trans-Golgi network"/>
    <property type="evidence" value="ECO:0007669"/>
    <property type="project" value="TreeGrafter"/>
</dbReference>
<feature type="domain" description="DOP1 N-terminal" evidence="4">
    <location>
        <begin position="10"/>
        <end position="234"/>
    </location>
</feature>
<evidence type="ECO:0000256" key="2">
    <source>
        <dbReference type="ARBA" id="ARBA00022927"/>
    </source>
</evidence>
<evidence type="ECO:0000313" key="6">
    <source>
        <dbReference type="Proteomes" id="UP000278807"/>
    </source>
</evidence>
<name>A0A0R3TSQ4_RODNA</name>
<gene>
    <name evidence="5" type="ORF">HNAJ_LOCUS10688</name>
</gene>
<dbReference type="Pfam" id="PF04118">
    <property type="entry name" value="Dopey_N"/>
    <property type="match status" value="1"/>
</dbReference>
<dbReference type="InterPro" id="IPR040314">
    <property type="entry name" value="DOP1"/>
</dbReference>
<dbReference type="GO" id="GO:0005768">
    <property type="term" value="C:endosome"/>
    <property type="evidence" value="ECO:0007669"/>
    <property type="project" value="TreeGrafter"/>
</dbReference>
<keyword evidence="2" id="KW-0653">Protein transport</keyword>
<reference evidence="7" key="1">
    <citation type="submission" date="2017-02" db="UniProtKB">
        <authorList>
            <consortium name="WormBaseParasite"/>
        </authorList>
    </citation>
    <scope>IDENTIFICATION</scope>
</reference>
<dbReference type="PANTHER" id="PTHR14042:SF24">
    <property type="entry name" value="PROTEIN DOPEY-1 HOMOLOG"/>
    <property type="match status" value="1"/>
</dbReference>
<evidence type="ECO:0000259" key="4">
    <source>
        <dbReference type="Pfam" id="PF04118"/>
    </source>
</evidence>
<evidence type="ECO:0000313" key="5">
    <source>
        <dbReference type="EMBL" id="VDO08527.1"/>
    </source>
</evidence>
<dbReference type="Proteomes" id="UP000278807">
    <property type="component" value="Unassembled WGS sequence"/>
</dbReference>
<dbReference type="InterPro" id="IPR007249">
    <property type="entry name" value="DOP1_N"/>
</dbReference>
<sequence>MSRKANLESDSKYRAYSAAIDKCLKSFEYSNEWADLISSLVRLMKLIQQYDRYDVIPKKRLLGKRLAQCLHPALPPGVHCKTLECFELIFPIMGSDNLAADIGIFGPCIFGLLGPSAMTVKPLLFNLFETYFLPLGDKLHTSFLGLLQGLLPGLEEGSEFFDRGNIVIEKFCKVVGPEFFYSSLWQVLIQAPSVRHFGTAYILNHFNKRRHLSTQAYVFGNSTSILILPHLCYVISSLLCHYLSSA</sequence>
<evidence type="ECO:0000313" key="7">
    <source>
        <dbReference type="WBParaSite" id="HNAJ_0001069301-mRNA-1"/>
    </source>
</evidence>
<dbReference type="EMBL" id="UZAE01013162">
    <property type="protein sequence ID" value="VDO08527.1"/>
    <property type="molecule type" value="Genomic_DNA"/>
</dbReference>
<dbReference type="PANTHER" id="PTHR14042">
    <property type="entry name" value="DOPEY-RELATED"/>
    <property type="match status" value="1"/>
</dbReference>
<keyword evidence="6" id="KW-1185">Reference proteome</keyword>
<reference evidence="5 6" key="2">
    <citation type="submission" date="2018-11" db="EMBL/GenBank/DDBJ databases">
        <authorList>
            <consortium name="Pathogen Informatics"/>
        </authorList>
    </citation>
    <scope>NUCLEOTIDE SEQUENCE [LARGE SCALE GENOMIC DNA]</scope>
</reference>
<dbReference type="GO" id="GO:0005829">
    <property type="term" value="C:cytosol"/>
    <property type="evidence" value="ECO:0007669"/>
    <property type="project" value="GOC"/>
</dbReference>
<keyword evidence="1" id="KW-0813">Transport</keyword>
<comment type="similarity">
    <text evidence="3">Belongs to the DOP1 family.</text>
</comment>
<dbReference type="STRING" id="102285.A0A0R3TSQ4"/>
<dbReference type="GO" id="GO:0006895">
    <property type="term" value="P:Golgi to endosome transport"/>
    <property type="evidence" value="ECO:0007669"/>
    <property type="project" value="InterPro"/>
</dbReference>